<dbReference type="PANTHER" id="PTHR21621">
    <property type="entry name" value="RIBOSOMAL PROTEIN S6 MODIFICATION PROTEIN"/>
    <property type="match status" value="1"/>
</dbReference>
<name>H1KWU3_9EURY</name>
<keyword evidence="1" id="KW-0479">Metal-binding</keyword>
<comment type="caution">
    <text evidence="6">The sequence shown here is derived from an EMBL/GenBank/DDBJ whole genome shotgun (WGS) entry which is preliminary data.</text>
</comment>
<dbReference type="InterPro" id="IPR004666">
    <property type="entry name" value="Rp_bS6_RimK/Lys_biosynth_LsyX"/>
</dbReference>
<dbReference type="GO" id="GO:0046872">
    <property type="term" value="F:metal ion binding"/>
    <property type="evidence" value="ECO:0007669"/>
    <property type="project" value="UniProtKB-KW"/>
</dbReference>
<accession>H1KWU3</accession>
<dbReference type="SUPFAM" id="SSF56059">
    <property type="entry name" value="Glutathione synthetase ATP-binding domain-like"/>
    <property type="match status" value="1"/>
</dbReference>
<dbReference type="Pfam" id="PF08443">
    <property type="entry name" value="RimK"/>
    <property type="match status" value="1"/>
</dbReference>
<dbReference type="InterPro" id="IPR013815">
    <property type="entry name" value="ATP_grasp_subdomain_1"/>
</dbReference>
<keyword evidence="3 4" id="KW-0067">ATP-binding</keyword>
<evidence type="ECO:0000256" key="3">
    <source>
        <dbReference type="ARBA" id="ARBA00022840"/>
    </source>
</evidence>
<keyword evidence="7" id="KW-1185">Reference proteome</keyword>
<dbReference type="SUPFAM" id="SSF52440">
    <property type="entry name" value="PreATP-grasp domain"/>
    <property type="match status" value="1"/>
</dbReference>
<dbReference type="PATRIC" id="fig|647171.4.peg.263"/>
<organism evidence="6 7">
    <name type="scientific">Methanotorris formicicus Mc-S-70</name>
    <dbReference type="NCBI Taxonomy" id="647171"/>
    <lineage>
        <taxon>Archaea</taxon>
        <taxon>Methanobacteriati</taxon>
        <taxon>Methanobacteriota</taxon>
        <taxon>Methanomada group</taxon>
        <taxon>Methanococci</taxon>
        <taxon>Methanococcales</taxon>
        <taxon>Methanocaldococcaceae</taxon>
        <taxon>Methanotorris</taxon>
    </lineage>
</organism>
<proteinExistence type="predicted"/>
<gene>
    <name evidence="6" type="ORF">MetfoDRAFT_0266</name>
</gene>
<dbReference type="Proteomes" id="UP000003706">
    <property type="component" value="Unassembled WGS sequence"/>
</dbReference>
<dbReference type="GO" id="GO:0005524">
    <property type="term" value="F:ATP binding"/>
    <property type="evidence" value="ECO:0007669"/>
    <property type="project" value="UniProtKB-UniRule"/>
</dbReference>
<dbReference type="InterPro" id="IPR013651">
    <property type="entry name" value="ATP-grasp_RimK-type"/>
</dbReference>
<evidence type="ECO:0000256" key="4">
    <source>
        <dbReference type="PROSITE-ProRule" id="PRU00409"/>
    </source>
</evidence>
<dbReference type="AlphaFoldDB" id="H1KWU3"/>
<dbReference type="Gene3D" id="3.30.470.20">
    <property type="entry name" value="ATP-grasp fold, B domain"/>
    <property type="match status" value="1"/>
</dbReference>
<protein>
    <submittedName>
        <fullName evidence="6">Alpha-L-glutamate ligase, RimK family</fullName>
    </submittedName>
</protein>
<keyword evidence="6" id="KW-0436">Ligase</keyword>
<evidence type="ECO:0000259" key="5">
    <source>
        <dbReference type="PROSITE" id="PS50975"/>
    </source>
</evidence>
<dbReference type="NCBIfam" id="TIGR00768">
    <property type="entry name" value="rimK_fam"/>
    <property type="match status" value="1"/>
</dbReference>
<dbReference type="PANTHER" id="PTHR21621:SF2">
    <property type="entry name" value="COENZYME GAMMA-F420-2:ALPHA-L-GLUTAMATE LIGASE"/>
    <property type="match status" value="1"/>
</dbReference>
<dbReference type="STRING" id="647171.MetfoDRAFT_0266"/>
<dbReference type="EMBL" id="AGJL01000004">
    <property type="protein sequence ID" value="EHP89076.1"/>
    <property type="molecule type" value="Genomic_DNA"/>
</dbReference>
<dbReference type="PROSITE" id="PS50975">
    <property type="entry name" value="ATP_GRASP"/>
    <property type="match status" value="1"/>
</dbReference>
<dbReference type="GO" id="GO:0043774">
    <property type="term" value="F:coenzyme F420-2 alpha-glutamyl ligase activity"/>
    <property type="evidence" value="ECO:0007669"/>
    <property type="project" value="TreeGrafter"/>
</dbReference>
<evidence type="ECO:0000256" key="1">
    <source>
        <dbReference type="ARBA" id="ARBA00022723"/>
    </source>
</evidence>
<dbReference type="Gene3D" id="3.30.1490.20">
    <property type="entry name" value="ATP-grasp fold, A domain"/>
    <property type="match status" value="1"/>
</dbReference>
<evidence type="ECO:0000313" key="6">
    <source>
        <dbReference type="EMBL" id="EHP89076.1"/>
    </source>
</evidence>
<keyword evidence="2 4" id="KW-0547">Nucleotide-binding</keyword>
<dbReference type="InterPro" id="IPR016185">
    <property type="entry name" value="PreATP-grasp_dom_sf"/>
</dbReference>
<dbReference type="RefSeq" id="WP_007043712.1">
    <property type="nucleotide sequence ID" value="NZ_AGJL01000004.1"/>
</dbReference>
<dbReference type="GO" id="GO:0005737">
    <property type="term" value="C:cytoplasm"/>
    <property type="evidence" value="ECO:0007669"/>
    <property type="project" value="TreeGrafter"/>
</dbReference>
<evidence type="ECO:0000256" key="2">
    <source>
        <dbReference type="ARBA" id="ARBA00022741"/>
    </source>
</evidence>
<dbReference type="Gene3D" id="3.40.50.20">
    <property type="match status" value="1"/>
</dbReference>
<sequence>MIGVLAHKRTYENELILDTFKKRNLKIDFVDSKEVINGDDYHYDLILSRVERSYLFEGIYALKYFESEGLNVINNSETVYTCQNKYLTYLKLKKYMPKSFLTYTNNLEKILNAMEKNSINFPIVIKPIYGGYGNGIVKVSNIYELKNIIELLRFHNREIFIQEFVKYESDVRAFVVGDEIIGTMERIPKNDWRANFSLGADVREFNLNNEMEELILRCVEKVGADIVGVDVLVCRDKSYILEMNITPQFRGMMKFVDVPNAIVDFCIDKMKK</sequence>
<evidence type="ECO:0000313" key="7">
    <source>
        <dbReference type="Proteomes" id="UP000003706"/>
    </source>
</evidence>
<reference evidence="6 7" key="1">
    <citation type="submission" date="2011-09" db="EMBL/GenBank/DDBJ databases">
        <title>The draft genome of Methanotorris formicicus Mc-S-70.</title>
        <authorList>
            <consortium name="US DOE Joint Genome Institute (JGI-PGF)"/>
            <person name="Lucas S."/>
            <person name="Han J."/>
            <person name="Lapidus A."/>
            <person name="Cheng J.-F."/>
            <person name="Goodwin L."/>
            <person name="Pitluck S."/>
            <person name="Peters L."/>
            <person name="Land M.L."/>
            <person name="Hauser L."/>
            <person name="Sieprawska-Lupa M."/>
            <person name="Takai K."/>
            <person name="Miyazaki J."/>
            <person name="Whitman W."/>
            <person name="Woyke T.J."/>
        </authorList>
    </citation>
    <scope>NUCLEOTIDE SEQUENCE [LARGE SCALE GENOMIC DNA]</scope>
    <source>
        <strain evidence="6 7">Mc-S-70</strain>
    </source>
</reference>
<feature type="domain" description="ATP-grasp" evidence="5">
    <location>
        <begin position="88"/>
        <end position="271"/>
    </location>
</feature>
<dbReference type="InterPro" id="IPR011761">
    <property type="entry name" value="ATP-grasp"/>
</dbReference>
<dbReference type="OrthoDB" id="33241at2157"/>